<reference evidence="1" key="1">
    <citation type="submission" date="2022-10" db="EMBL/GenBank/DDBJ databases">
        <title>Genome Sequence of Xylaria curta.</title>
        <authorList>
            <person name="Buettner E."/>
        </authorList>
    </citation>
    <scope>NUCLEOTIDE SEQUENCE</scope>
    <source>
        <strain evidence="1">Babe10</strain>
    </source>
</reference>
<gene>
    <name evidence="1" type="ORF">NUW58_g10871</name>
</gene>
<protein>
    <submittedName>
        <fullName evidence="1">Uncharacterized protein</fullName>
    </submittedName>
</protein>
<dbReference type="EMBL" id="JAPDGR010005567">
    <property type="protein sequence ID" value="KAJ2965514.1"/>
    <property type="molecule type" value="Genomic_DNA"/>
</dbReference>
<sequence length="257" mass="27897">MAISRPTAILRSLSNPEFLAAGTAVQDLMHPDRVLIGSSPHPRGHRAAGLLADIYAAWVPRARILATNVWSSELSKLVANAMLAQRISSINSISAICEETGADIDEVAAAIGSDARIGDKFLKAGIGFGGSCIKKDVLSLVYLAVSLGLHDVGEYWRQVVMMNEHQRGRFSRRVVRCLDSTLVGKKITFLGVAFKANTSDMRESPMLDILKTLLEEQPREAAIFDPRCHPAVVRREIETFLDAQDADSAAESTIAVT</sequence>
<dbReference type="Proteomes" id="UP001143856">
    <property type="component" value="Unassembled WGS sequence"/>
</dbReference>
<evidence type="ECO:0000313" key="2">
    <source>
        <dbReference type="Proteomes" id="UP001143856"/>
    </source>
</evidence>
<name>A0ACC1MGY2_9PEZI</name>
<evidence type="ECO:0000313" key="1">
    <source>
        <dbReference type="EMBL" id="KAJ2965514.1"/>
    </source>
</evidence>
<comment type="caution">
    <text evidence="1">The sequence shown here is derived from an EMBL/GenBank/DDBJ whole genome shotgun (WGS) entry which is preliminary data.</text>
</comment>
<proteinExistence type="predicted"/>
<organism evidence="1 2">
    <name type="scientific">Xylaria curta</name>
    <dbReference type="NCBI Taxonomy" id="42375"/>
    <lineage>
        <taxon>Eukaryota</taxon>
        <taxon>Fungi</taxon>
        <taxon>Dikarya</taxon>
        <taxon>Ascomycota</taxon>
        <taxon>Pezizomycotina</taxon>
        <taxon>Sordariomycetes</taxon>
        <taxon>Xylariomycetidae</taxon>
        <taxon>Xylariales</taxon>
        <taxon>Xylariaceae</taxon>
        <taxon>Xylaria</taxon>
    </lineage>
</organism>
<keyword evidence="2" id="KW-1185">Reference proteome</keyword>
<accession>A0ACC1MGY2</accession>